<name>E2BJU4_HARSA</name>
<keyword evidence="2" id="KW-1185">Reference proteome</keyword>
<dbReference type="EMBL" id="GL448652">
    <property type="protein sequence ID" value="EFN84038.1"/>
    <property type="molecule type" value="Genomic_DNA"/>
</dbReference>
<proteinExistence type="predicted"/>
<gene>
    <name evidence="1" type="ORF">EAI_13897</name>
</gene>
<evidence type="ECO:0000313" key="1">
    <source>
        <dbReference type="EMBL" id="EFN84038.1"/>
    </source>
</evidence>
<evidence type="ECO:0000313" key="2">
    <source>
        <dbReference type="Proteomes" id="UP000008237"/>
    </source>
</evidence>
<reference evidence="1 2" key="1">
    <citation type="journal article" date="2010" name="Science">
        <title>Genomic comparison of the ants Camponotus floridanus and Harpegnathos saltator.</title>
        <authorList>
            <person name="Bonasio R."/>
            <person name="Zhang G."/>
            <person name="Ye C."/>
            <person name="Mutti N.S."/>
            <person name="Fang X."/>
            <person name="Qin N."/>
            <person name="Donahue G."/>
            <person name="Yang P."/>
            <person name="Li Q."/>
            <person name="Li C."/>
            <person name="Zhang P."/>
            <person name="Huang Z."/>
            <person name="Berger S.L."/>
            <person name="Reinberg D."/>
            <person name="Wang J."/>
            <person name="Liebig J."/>
        </authorList>
    </citation>
    <scope>NUCLEOTIDE SEQUENCE [LARGE SCALE GENOMIC DNA]</scope>
    <source>
        <strain evidence="1 2">R22 G/1</strain>
    </source>
</reference>
<accession>E2BJU4</accession>
<organism evidence="2">
    <name type="scientific">Harpegnathos saltator</name>
    <name type="common">Jerdon's jumping ant</name>
    <dbReference type="NCBI Taxonomy" id="610380"/>
    <lineage>
        <taxon>Eukaryota</taxon>
        <taxon>Metazoa</taxon>
        <taxon>Ecdysozoa</taxon>
        <taxon>Arthropoda</taxon>
        <taxon>Hexapoda</taxon>
        <taxon>Insecta</taxon>
        <taxon>Pterygota</taxon>
        <taxon>Neoptera</taxon>
        <taxon>Endopterygota</taxon>
        <taxon>Hymenoptera</taxon>
        <taxon>Apocrita</taxon>
        <taxon>Aculeata</taxon>
        <taxon>Formicoidea</taxon>
        <taxon>Formicidae</taxon>
        <taxon>Ponerinae</taxon>
        <taxon>Ponerini</taxon>
        <taxon>Harpegnathos</taxon>
    </lineage>
</organism>
<sequence length="63" mass="7360">MDITIGQQCKLCPDIHDVERQERCSLSSTKEARTARRKQQMKQQQFYEKAEASCKKLRCIDLG</sequence>
<dbReference type="Proteomes" id="UP000008237">
    <property type="component" value="Unassembled WGS sequence"/>
</dbReference>
<dbReference type="InParanoid" id="E2BJU4"/>
<protein>
    <submittedName>
        <fullName evidence="1">Uncharacterized protein</fullName>
    </submittedName>
</protein>
<dbReference type="AlphaFoldDB" id="E2BJU4"/>